<keyword evidence="10 12" id="KW-0807">Transducer</keyword>
<comment type="similarity">
    <text evidence="2 11">Belongs to the G-protein coupled receptor T2R family.</text>
</comment>
<dbReference type="GO" id="GO:0004930">
    <property type="term" value="F:G protein-coupled receptor activity"/>
    <property type="evidence" value="ECO:0007669"/>
    <property type="project" value="UniProtKB-KW"/>
</dbReference>
<keyword evidence="8 12" id="KW-0472">Membrane</keyword>
<keyword evidence="5 12" id="KW-0812">Transmembrane</keyword>
<evidence type="ECO:0000256" key="13">
    <source>
        <dbReference type="SAM" id="Phobius"/>
    </source>
</evidence>
<keyword evidence="7 12" id="KW-0297">G-protein coupled receptor</keyword>
<gene>
    <name evidence="14" type="primary">Tas2r40_0</name>
    <name evidence="14" type="ORF">CALWIL_R01035</name>
</gene>
<evidence type="ECO:0000256" key="8">
    <source>
        <dbReference type="ARBA" id="ARBA00023136"/>
    </source>
</evidence>
<dbReference type="Gene3D" id="1.20.1070.10">
    <property type="entry name" value="Rhodopsin 7-helix transmembrane proteins"/>
    <property type="match status" value="1"/>
</dbReference>
<comment type="caution">
    <text evidence="14">The sequence shown here is derived from an EMBL/GenBank/DDBJ whole genome shotgun (WGS) entry which is preliminary data.</text>
</comment>
<name>A0A7L4L8P0_9CORV</name>
<evidence type="ECO:0000256" key="5">
    <source>
        <dbReference type="ARBA" id="ARBA00022692"/>
    </source>
</evidence>
<dbReference type="InterPro" id="IPR007960">
    <property type="entry name" value="TAS2R"/>
</dbReference>
<evidence type="ECO:0000256" key="10">
    <source>
        <dbReference type="ARBA" id="ARBA00023224"/>
    </source>
</evidence>
<evidence type="ECO:0000313" key="14">
    <source>
        <dbReference type="EMBL" id="NXY61632.1"/>
    </source>
</evidence>
<evidence type="ECO:0000256" key="4">
    <source>
        <dbReference type="ARBA" id="ARBA00022606"/>
    </source>
</evidence>
<evidence type="ECO:0000256" key="9">
    <source>
        <dbReference type="ARBA" id="ARBA00023170"/>
    </source>
</evidence>
<dbReference type="PANTHER" id="PTHR11394">
    <property type="entry name" value="TASTE RECEPTOR TYPE 2"/>
    <property type="match status" value="1"/>
</dbReference>
<organism evidence="14 15">
    <name type="scientific">Callaeas wilsoni</name>
    <name type="common">North Island kokako</name>
    <dbReference type="NCBI Taxonomy" id="1347786"/>
    <lineage>
        <taxon>Eukaryota</taxon>
        <taxon>Metazoa</taxon>
        <taxon>Chordata</taxon>
        <taxon>Craniata</taxon>
        <taxon>Vertebrata</taxon>
        <taxon>Euteleostomi</taxon>
        <taxon>Archelosauria</taxon>
        <taxon>Archosauria</taxon>
        <taxon>Dinosauria</taxon>
        <taxon>Saurischia</taxon>
        <taxon>Theropoda</taxon>
        <taxon>Coelurosauria</taxon>
        <taxon>Aves</taxon>
        <taxon>Neognathae</taxon>
        <taxon>Neoaves</taxon>
        <taxon>Telluraves</taxon>
        <taxon>Australaves</taxon>
        <taxon>Passeriformes</taxon>
        <taxon>Corvoidea</taxon>
        <taxon>Callaeidae</taxon>
        <taxon>Callaeas</taxon>
    </lineage>
</organism>
<dbReference type="PANTHER" id="PTHR11394:SF47">
    <property type="entry name" value="TASTE RECEPTOR TYPE 2 MEMBER 40"/>
    <property type="match status" value="1"/>
</dbReference>
<dbReference type="GO" id="GO:0016020">
    <property type="term" value="C:membrane"/>
    <property type="evidence" value="ECO:0007669"/>
    <property type="project" value="UniProtKB-SubCell"/>
</dbReference>
<dbReference type="SUPFAM" id="SSF81321">
    <property type="entry name" value="Family A G protein-coupled receptor-like"/>
    <property type="match status" value="1"/>
</dbReference>
<reference evidence="14 15" key="1">
    <citation type="submission" date="2019-09" db="EMBL/GenBank/DDBJ databases">
        <title>Bird 10,000 Genomes (B10K) Project - Family phase.</title>
        <authorList>
            <person name="Zhang G."/>
        </authorList>
    </citation>
    <scope>NUCLEOTIDE SEQUENCE [LARGE SCALE GENOMIC DNA]</scope>
    <source>
        <strain evidence="14">B10K-OTA-212792</strain>
        <tissue evidence="14">Blood</tissue>
    </source>
</reference>
<feature type="non-terminal residue" evidence="14">
    <location>
        <position position="281"/>
    </location>
</feature>
<feature type="transmembrane region" description="Helical" evidence="13">
    <location>
        <begin position="211"/>
        <end position="230"/>
    </location>
</feature>
<accession>A0A7L4L8P0</accession>
<evidence type="ECO:0000313" key="15">
    <source>
        <dbReference type="Proteomes" id="UP000576729"/>
    </source>
</evidence>
<keyword evidence="4 12" id="KW-0716">Sensory transduction</keyword>
<feature type="non-terminal residue" evidence="14">
    <location>
        <position position="1"/>
    </location>
</feature>
<evidence type="ECO:0000256" key="11">
    <source>
        <dbReference type="RuleBase" id="RU004423"/>
    </source>
</evidence>
<dbReference type="Pfam" id="PF05296">
    <property type="entry name" value="TAS2R"/>
    <property type="match status" value="1"/>
</dbReference>
<evidence type="ECO:0000256" key="3">
    <source>
        <dbReference type="ARBA" id="ARBA00022480"/>
    </source>
</evidence>
<keyword evidence="15" id="KW-1185">Reference proteome</keyword>
<evidence type="ECO:0000256" key="1">
    <source>
        <dbReference type="ARBA" id="ARBA00004141"/>
    </source>
</evidence>
<evidence type="ECO:0000256" key="12">
    <source>
        <dbReference type="RuleBase" id="RU004424"/>
    </source>
</evidence>
<feature type="transmembrane region" description="Helical" evidence="13">
    <location>
        <begin position="103"/>
        <end position="124"/>
    </location>
</feature>
<keyword evidence="9 12" id="KW-0675">Receptor</keyword>
<dbReference type="Proteomes" id="UP000576729">
    <property type="component" value="Unassembled WGS sequence"/>
</dbReference>
<dbReference type="GO" id="GO:0033038">
    <property type="term" value="F:bitter taste receptor activity"/>
    <property type="evidence" value="ECO:0007669"/>
    <property type="project" value="InterPro"/>
</dbReference>
<keyword evidence="6 13" id="KW-1133">Transmembrane helix</keyword>
<feature type="transmembrane region" description="Helical" evidence="13">
    <location>
        <begin position="155"/>
        <end position="179"/>
    </location>
</feature>
<evidence type="ECO:0000256" key="2">
    <source>
        <dbReference type="ARBA" id="ARBA00007376"/>
    </source>
</evidence>
<evidence type="ECO:0000256" key="6">
    <source>
        <dbReference type="ARBA" id="ARBA00022989"/>
    </source>
</evidence>
<feature type="transmembrane region" description="Helical" evidence="13">
    <location>
        <begin position="71"/>
        <end position="96"/>
    </location>
</feature>
<dbReference type="AlphaFoldDB" id="A0A7L4L8P0"/>
<comment type="subcellular location">
    <subcellularLocation>
        <location evidence="1 12">Membrane</location>
        <topology evidence="1 12">Multi-pass membrane protein</topology>
    </subcellularLocation>
</comment>
<sequence length="281" mass="31969">ILAVSSSSCIGSKTWSPYDLIMISLSSSRFILQSWTTLDLLMSIFLEPFYYIENVLVVSKTIFTFLNYSSLWFGGWLSVFYCIKIASFTQSFFIWMKQRIARLVPWMLLTSWLCSFTAAIPFAWDDYVVHKNLTAPLPMTNLSAMRTTRKESLTLLIYLCNASTTLPLILSVVSSALLIQSLWVHTRQMQNNASGFRDPSLEVHTSAIKSVGSFLILYIIYFICVLVTLFKSFSPFSNGESICLAVMAACPAGHSMVLIWSNPKFRELPARILHHIHFHVR</sequence>
<proteinExistence type="inferred from homology"/>
<dbReference type="FunFam" id="1.20.1070.10:FF:000055">
    <property type="entry name" value="Taste receptor type 2"/>
    <property type="match status" value="1"/>
</dbReference>
<feature type="transmembrane region" description="Helical" evidence="13">
    <location>
        <begin position="242"/>
        <end position="261"/>
    </location>
</feature>
<dbReference type="EMBL" id="VWPU01014186">
    <property type="protein sequence ID" value="NXY61632.1"/>
    <property type="molecule type" value="Genomic_DNA"/>
</dbReference>
<evidence type="ECO:0000256" key="7">
    <source>
        <dbReference type="ARBA" id="ARBA00023040"/>
    </source>
</evidence>
<protein>
    <recommendedName>
        <fullName evidence="12">Taste receptor type 2</fullName>
    </recommendedName>
</protein>
<keyword evidence="3 12" id="KW-0919">Taste</keyword>